<proteinExistence type="inferred from homology"/>
<evidence type="ECO:0000256" key="8">
    <source>
        <dbReference type="ARBA" id="ARBA00023277"/>
    </source>
</evidence>
<dbReference type="GO" id="GO:0004747">
    <property type="term" value="F:ribokinase activity"/>
    <property type="evidence" value="ECO:0007669"/>
    <property type="project" value="UniProtKB-UniRule"/>
</dbReference>
<keyword evidence="3 9" id="KW-0547">Nucleotide-binding</keyword>
<keyword evidence="1 9" id="KW-0808">Transferase</keyword>
<feature type="binding site" evidence="9">
    <location>
        <begin position="10"/>
        <end position="12"/>
    </location>
    <ligand>
        <name>substrate</name>
    </ligand>
</feature>
<comment type="caution">
    <text evidence="11">The sequence shown here is derived from an EMBL/GenBank/DDBJ whole genome shotgun (WGS) entry which is preliminary data.</text>
</comment>
<dbReference type="GO" id="GO:0005737">
    <property type="term" value="C:cytoplasm"/>
    <property type="evidence" value="ECO:0007669"/>
    <property type="project" value="UniProtKB-SubCell"/>
</dbReference>
<comment type="caution">
    <text evidence="9">Lacks conserved residue(s) required for the propagation of feature annotation.</text>
</comment>
<evidence type="ECO:0000256" key="4">
    <source>
        <dbReference type="ARBA" id="ARBA00022777"/>
    </source>
</evidence>
<keyword evidence="9" id="KW-0963">Cytoplasm</keyword>
<keyword evidence="7 9" id="KW-0630">Potassium</keyword>
<evidence type="ECO:0000313" key="11">
    <source>
        <dbReference type="EMBL" id="MWB76951.1"/>
    </source>
</evidence>
<dbReference type="PANTHER" id="PTHR10584:SF166">
    <property type="entry name" value="RIBOKINASE"/>
    <property type="match status" value="1"/>
</dbReference>
<feature type="binding site" evidence="9">
    <location>
        <position position="179"/>
    </location>
    <ligand>
        <name>ATP</name>
        <dbReference type="ChEBI" id="CHEBI:30616"/>
    </ligand>
</feature>
<dbReference type="HAMAP" id="MF_01987">
    <property type="entry name" value="Ribokinase"/>
    <property type="match status" value="1"/>
</dbReference>
<dbReference type="InterPro" id="IPR011611">
    <property type="entry name" value="PfkB_dom"/>
</dbReference>
<protein>
    <recommendedName>
        <fullName evidence="9">Ribokinase</fullName>
        <shortName evidence="9">RK</shortName>
        <ecNumber evidence="9">2.7.1.15</ecNumber>
    </recommendedName>
</protein>
<feature type="domain" description="Carbohydrate kinase PfkB" evidence="10">
    <location>
        <begin position="6"/>
        <end position="281"/>
    </location>
</feature>
<gene>
    <name evidence="9" type="primary">rbsK</name>
    <name evidence="11" type="ORF">GLS40_02800</name>
</gene>
<evidence type="ECO:0000256" key="6">
    <source>
        <dbReference type="ARBA" id="ARBA00022842"/>
    </source>
</evidence>
<comment type="activity regulation">
    <text evidence="9">Activated by a monovalent cation that binds near, but not in, the active site. The most likely occupant of the site in vivo is potassium. Ion binding induces a conformational change that may alter substrate affinity.</text>
</comment>
<feature type="binding site" evidence="9">
    <location>
        <position position="269"/>
    </location>
    <ligand>
        <name>K(+)</name>
        <dbReference type="ChEBI" id="CHEBI:29103"/>
    </ligand>
</feature>
<dbReference type="Pfam" id="PF00294">
    <property type="entry name" value="PfkB"/>
    <property type="match status" value="1"/>
</dbReference>
<feature type="binding site" evidence="9">
    <location>
        <begin position="38"/>
        <end position="42"/>
    </location>
    <ligand>
        <name>substrate</name>
    </ligand>
</feature>
<dbReference type="Proteomes" id="UP000443843">
    <property type="component" value="Unassembled WGS sequence"/>
</dbReference>
<comment type="subcellular location">
    <subcellularLocation>
        <location evidence="9">Cytoplasm</location>
    </subcellularLocation>
</comment>
<sequence length="290" mass="29603">MTVWNLGSVNADRFYAVPHIPAAGETLAATGYAEGLGGKGANMAVASARAGSRVELIGAVGADGGWMRDRLASYGVSVAHVAQVEGPSGHANIAVDGDGENQILILPGANVLLDRGQVAAALAAAAAGDIFVCQNETNLQREAADIARAQGLRVAYAAAPFSAGAVGRMLPVTDLLVMNAVEARQLEEATGTAPADLPVRDVVITLGPDGCRWIDTVSGQSRDFPSPRVSAVDTTGAGDTFTGYLLAGLDQGAGMPEALHLALRAAALKVTRRGTADAIPARDEVTGWQP</sequence>
<feature type="binding site" evidence="9">
    <location>
        <position position="239"/>
    </location>
    <ligand>
        <name>substrate</name>
    </ligand>
</feature>
<dbReference type="GO" id="GO:0019303">
    <property type="term" value="P:D-ribose catabolic process"/>
    <property type="evidence" value="ECO:0007669"/>
    <property type="project" value="UniProtKB-UniRule"/>
</dbReference>
<feature type="binding site" evidence="9">
    <location>
        <begin position="238"/>
        <end position="239"/>
    </location>
    <ligand>
        <name>ATP</name>
        <dbReference type="ChEBI" id="CHEBI:30616"/>
    </ligand>
</feature>
<keyword evidence="5 9" id="KW-0067">ATP-binding</keyword>
<comment type="cofactor">
    <cofactor evidence="9">
        <name>Mg(2+)</name>
        <dbReference type="ChEBI" id="CHEBI:18420"/>
    </cofactor>
    <text evidence="9">Requires a divalent cation, most likely magnesium in vivo, as an electrophilic catalyst to aid phosphoryl group transfer. It is the chelate of the metal and the nucleotide that is the actual substrate.</text>
</comment>
<feature type="binding site" evidence="9">
    <location>
        <position position="272"/>
    </location>
    <ligand>
        <name>K(+)</name>
        <dbReference type="ChEBI" id="CHEBI:29103"/>
    </ligand>
</feature>
<evidence type="ECO:0000256" key="3">
    <source>
        <dbReference type="ARBA" id="ARBA00022741"/>
    </source>
</evidence>
<evidence type="ECO:0000256" key="2">
    <source>
        <dbReference type="ARBA" id="ARBA00022723"/>
    </source>
</evidence>
<comment type="similarity">
    <text evidence="9">Belongs to the carbohydrate kinase PfkB family. Ribokinase subfamily.</text>
</comment>
<keyword evidence="4 9" id="KW-0418">Kinase</keyword>
<evidence type="ECO:0000256" key="5">
    <source>
        <dbReference type="ARBA" id="ARBA00022840"/>
    </source>
</evidence>
<organism evidence="11 12">
    <name type="scientific">Pseudooceanicola pacificus</name>
    <dbReference type="NCBI Taxonomy" id="2676438"/>
    <lineage>
        <taxon>Bacteria</taxon>
        <taxon>Pseudomonadati</taxon>
        <taxon>Pseudomonadota</taxon>
        <taxon>Alphaproteobacteria</taxon>
        <taxon>Rhodobacterales</taxon>
        <taxon>Paracoccaceae</taxon>
        <taxon>Pseudooceanicola</taxon>
    </lineage>
</organism>
<feature type="binding site" evidence="9">
    <location>
        <position position="274"/>
    </location>
    <ligand>
        <name>K(+)</name>
        <dbReference type="ChEBI" id="CHEBI:29103"/>
    </ligand>
</feature>
<dbReference type="InterPro" id="IPR011877">
    <property type="entry name" value="Ribokinase"/>
</dbReference>
<dbReference type="EMBL" id="WNXQ01000001">
    <property type="protein sequence ID" value="MWB76951.1"/>
    <property type="molecule type" value="Genomic_DNA"/>
</dbReference>
<dbReference type="EC" id="2.7.1.15" evidence="9"/>
<reference evidence="11 12" key="1">
    <citation type="submission" date="2019-11" db="EMBL/GenBank/DDBJ databases">
        <title>Pseudooceanicola pacifica sp. nov., isolated from deep-sea sediment of the Pacific Ocean.</title>
        <authorList>
            <person name="Lyu L."/>
        </authorList>
    </citation>
    <scope>NUCLEOTIDE SEQUENCE [LARGE SCALE GENOMIC DNA]</scope>
    <source>
        <strain evidence="11 12">216_PA32_1</strain>
    </source>
</reference>
<accession>A0A844W299</accession>
<dbReference type="CDD" id="cd01174">
    <property type="entry name" value="ribokinase"/>
    <property type="match status" value="1"/>
</dbReference>
<dbReference type="RefSeq" id="WP_160381069.1">
    <property type="nucleotide sequence ID" value="NZ_WNXQ01000001.1"/>
</dbReference>
<comment type="subunit">
    <text evidence="9">Homodimer.</text>
</comment>
<evidence type="ECO:0000256" key="9">
    <source>
        <dbReference type="HAMAP-Rule" id="MF_01987"/>
    </source>
</evidence>
<feature type="binding site" evidence="9">
    <location>
        <position position="235"/>
    </location>
    <ligand>
        <name>K(+)</name>
        <dbReference type="ChEBI" id="CHEBI:29103"/>
    </ligand>
</feature>
<name>A0A844W299_9RHOB</name>
<dbReference type="InterPro" id="IPR029056">
    <property type="entry name" value="Ribokinase-like"/>
</dbReference>
<dbReference type="AlphaFoldDB" id="A0A844W299"/>
<keyword evidence="2 9" id="KW-0479">Metal-binding</keyword>
<keyword evidence="8 9" id="KW-0119">Carbohydrate metabolism</keyword>
<dbReference type="PANTHER" id="PTHR10584">
    <property type="entry name" value="SUGAR KINASE"/>
    <property type="match status" value="1"/>
</dbReference>
<keyword evidence="6 9" id="KW-0460">Magnesium</keyword>
<comment type="pathway">
    <text evidence="9">Carbohydrate metabolism; D-ribose degradation; D-ribose 5-phosphate from beta-D-ribopyranose: step 2/2.</text>
</comment>
<evidence type="ECO:0000256" key="1">
    <source>
        <dbReference type="ARBA" id="ARBA00022679"/>
    </source>
</evidence>
<dbReference type="SUPFAM" id="SSF53613">
    <property type="entry name" value="Ribokinase-like"/>
    <property type="match status" value="1"/>
</dbReference>
<feature type="active site" description="Proton acceptor" evidence="9">
    <location>
        <position position="239"/>
    </location>
</feature>
<dbReference type="GO" id="GO:0046872">
    <property type="term" value="F:metal ion binding"/>
    <property type="evidence" value="ECO:0007669"/>
    <property type="project" value="UniProtKB-KW"/>
</dbReference>
<dbReference type="GO" id="GO:0005524">
    <property type="term" value="F:ATP binding"/>
    <property type="evidence" value="ECO:0007669"/>
    <property type="project" value="UniProtKB-UniRule"/>
</dbReference>
<comment type="catalytic activity">
    <reaction evidence="9">
        <text>D-ribose + ATP = D-ribose 5-phosphate + ADP + H(+)</text>
        <dbReference type="Rhea" id="RHEA:13697"/>
        <dbReference type="ChEBI" id="CHEBI:15378"/>
        <dbReference type="ChEBI" id="CHEBI:30616"/>
        <dbReference type="ChEBI" id="CHEBI:47013"/>
        <dbReference type="ChEBI" id="CHEBI:78346"/>
        <dbReference type="ChEBI" id="CHEBI:456216"/>
        <dbReference type="EC" id="2.7.1.15"/>
    </reaction>
</comment>
<feature type="binding site" evidence="9">
    <location>
        <position position="136"/>
    </location>
    <ligand>
        <name>substrate</name>
    </ligand>
</feature>
<feature type="binding site" evidence="9">
    <location>
        <begin position="205"/>
        <end position="210"/>
    </location>
    <ligand>
        <name>ATP</name>
        <dbReference type="ChEBI" id="CHEBI:30616"/>
    </ligand>
</feature>
<evidence type="ECO:0000313" key="12">
    <source>
        <dbReference type="Proteomes" id="UP000443843"/>
    </source>
</evidence>
<evidence type="ECO:0000256" key="7">
    <source>
        <dbReference type="ARBA" id="ARBA00022958"/>
    </source>
</evidence>
<dbReference type="InterPro" id="IPR002139">
    <property type="entry name" value="Ribo/fructo_kinase"/>
</dbReference>
<dbReference type="UniPathway" id="UPA00916">
    <property type="reaction ID" value="UER00889"/>
</dbReference>
<feature type="binding site" evidence="9">
    <location>
        <position position="233"/>
    </location>
    <ligand>
        <name>K(+)</name>
        <dbReference type="ChEBI" id="CHEBI:29103"/>
    </ligand>
</feature>
<keyword evidence="12" id="KW-1185">Reference proteome</keyword>
<evidence type="ECO:0000259" key="10">
    <source>
        <dbReference type="Pfam" id="PF00294"/>
    </source>
</evidence>
<dbReference type="Gene3D" id="3.40.1190.20">
    <property type="match status" value="1"/>
</dbReference>
<comment type="function">
    <text evidence="9">Catalyzes the phosphorylation of ribose at O-5 in a reaction requiring ATP and magnesium. The resulting D-ribose-5-phosphate can then be used either for sythesis of nucleotides, histidine, and tryptophan, or as a component of the pentose phosphate pathway.</text>
</comment>
<dbReference type="PRINTS" id="PR00990">
    <property type="entry name" value="RIBOKINASE"/>
</dbReference>